<dbReference type="AlphaFoldDB" id="A0A1Q3FPD3"/>
<evidence type="ECO:0000313" key="3">
    <source>
        <dbReference type="EMBL" id="JAV29455.1"/>
    </source>
</evidence>
<feature type="compositionally biased region" description="Acidic residues" evidence="1">
    <location>
        <begin position="41"/>
        <end position="63"/>
    </location>
</feature>
<name>A0A1Q3FPD3_CULTA</name>
<keyword evidence="2" id="KW-0472">Membrane</keyword>
<accession>A0A1Q3FPD3</accession>
<feature type="region of interest" description="Disordered" evidence="1">
    <location>
        <begin position="1"/>
        <end position="20"/>
    </location>
</feature>
<organism evidence="3">
    <name type="scientific">Culex tarsalis</name>
    <name type="common">Encephalitis mosquito</name>
    <dbReference type="NCBI Taxonomy" id="7177"/>
    <lineage>
        <taxon>Eukaryota</taxon>
        <taxon>Metazoa</taxon>
        <taxon>Ecdysozoa</taxon>
        <taxon>Arthropoda</taxon>
        <taxon>Hexapoda</taxon>
        <taxon>Insecta</taxon>
        <taxon>Pterygota</taxon>
        <taxon>Neoptera</taxon>
        <taxon>Endopterygota</taxon>
        <taxon>Diptera</taxon>
        <taxon>Nematocera</taxon>
        <taxon>Culicoidea</taxon>
        <taxon>Culicidae</taxon>
        <taxon>Culicinae</taxon>
        <taxon>Culicini</taxon>
        <taxon>Culex</taxon>
        <taxon>Culex</taxon>
    </lineage>
</organism>
<evidence type="ECO:0000256" key="1">
    <source>
        <dbReference type="SAM" id="MobiDB-lite"/>
    </source>
</evidence>
<feature type="compositionally biased region" description="Basic and acidic residues" evidence="1">
    <location>
        <begin position="71"/>
        <end position="82"/>
    </location>
</feature>
<evidence type="ECO:0000256" key="2">
    <source>
        <dbReference type="SAM" id="Phobius"/>
    </source>
</evidence>
<feature type="compositionally biased region" description="Basic and acidic residues" evidence="1">
    <location>
        <begin position="99"/>
        <end position="111"/>
    </location>
</feature>
<reference evidence="3" key="1">
    <citation type="submission" date="2017-01" db="EMBL/GenBank/DDBJ databases">
        <title>A deep insight into the sialotranscriptome of adult male and female Cluex tarsalis mosquitoes.</title>
        <authorList>
            <person name="Ribeiro J.M."/>
            <person name="Moreira F."/>
            <person name="Bernard K.A."/>
            <person name="Calvo E."/>
        </authorList>
    </citation>
    <scope>NUCLEOTIDE SEQUENCE</scope>
    <source>
        <strain evidence="3">Kern County</strain>
        <tissue evidence="3">Salivary glands</tissue>
    </source>
</reference>
<protein>
    <submittedName>
        <fullName evidence="3">Uncharacterized protein</fullName>
    </submittedName>
</protein>
<keyword evidence="2" id="KW-0812">Transmembrane</keyword>
<keyword evidence="2" id="KW-1133">Transmembrane helix</keyword>
<feature type="transmembrane region" description="Helical" evidence="2">
    <location>
        <begin position="567"/>
        <end position="588"/>
    </location>
</feature>
<dbReference type="EMBL" id="GFDL01005590">
    <property type="protein sequence ID" value="JAV29455.1"/>
    <property type="molecule type" value="Transcribed_RNA"/>
</dbReference>
<proteinExistence type="predicted"/>
<feature type="region of interest" description="Disordered" evidence="1">
    <location>
        <begin position="174"/>
        <end position="200"/>
    </location>
</feature>
<sequence>MMQNDDAGAVATQVATEEPLDDFQKLMKQLEQMKAKPLFTQEEEQEVKEDDQLFDDDDYEDVESLIRKQKQQRDEESKRKLFDDDDDDYYDDYSDEEEDVKRDKVEVKSSTDSKNVMQDFIKGKTASHRFKSRFDDFADDGDELLSSGNRKLRKNDSIKVISTPNGKVGIVYKVEPKAPEDDKAKKSSESQSGTPEVQQKITPVITADGKVALLYRGASDNSETFRNKYEPITNKDILTQLIDNNSNNKSTFSSSSGNANNSIKNITTLNSIYSSNYDSYDSFNRNSNNVIIDPATVESDSIEGSVNHRQLANGADPDATPSAEVVNRSTFTTTATTTTTVNAAATSITTITTTTAWEDTLKQQSPDENESLLQERGGENTLLINRPLSEVLGIKKNLYLDTSVKIPNIETSTHKMRITNSNNLLSSLLNSINGSSEAANSSSNANNRIISNYVSKNFRNNANVEYEDRLSLGDRGGYSVNGFSRSRFYINRRTTPALPPRVIKEESEEDWANGDDNSVPEVINLAIIPAFEHEIDEKYIRPHGDDHHRRHRHHYASGGHPKTVHCAMQAMVSCVVLGTFFGIAGAFFRTRVLDQIRVLNW</sequence>
<feature type="compositionally biased region" description="Polar residues" evidence="1">
    <location>
        <begin position="189"/>
        <end position="200"/>
    </location>
</feature>
<feature type="compositionally biased region" description="Acidic residues" evidence="1">
    <location>
        <begin position="83"/>
        <end position="98"/>
    </location>
</feature>
<feature type="region of interest" description="Disordered" evidence="1">
    <location>
        <begin position="36"/>
        <end position="112"/>
    </location>
</feature>
<feature type="compositionally biased region" description="Basic and acidic residues" evidence="1">
    <location>
        <begin position="174"/>
        <end position="188"/>
    </location>
</feature>